<evidence type="ECO:0000256" key="4">
    <source>
        <dbReference type="ARBA" id="ARBA00023136"/>
    </source>
</evidence>
<dbReference type="EMBL" id="CP003444">
    <property type="protein sequence ID" value="AFI31941.1"/>
    <property type="molecule type" value="Genomic_DNA"/>
</dbReference>
<dbReference type="SUPFAM" id="SSF74748">
    <property type="entry name" value="Variable surface antigen VlsE"/>
    <property type="match status" value="1"/>
</dbReference>
<reference evidence="9 10" key="1">
    <citation type="journal article" date="2012" name="J. Bacteriol.">
        <title>Complete Genome Sequence of Borrelia crocidurae.</title>
        <authorList>
            <person name="Elbir H."/>
            <person name="Gimenez G."/>
            <person name="Robert C."/>
            <person name="Bergstrom S."/>
            <person name="Cutler S."/>
            <person name="Raoult D."/>
            <person name="Drancourt M."/>
        </authorList>
    </citation>
    <scope>NUCLEOTIDE SEQUENCE [LARGE SCALE GENOMIC DNA]</scope>
    <source>
        <strain evidence="9 10">Achema</strain>
        <plasmid evidence="10">unnamed18</plasmid>
    </source>
</reference>
<dbReference type="InterPro" id="IPR000680">
    <property type="entry name" value="Borrelia_lipo"/>
</dbReference>
<keyword evidence="5 8" id="KW-0564">Palmitate</keyword>
<keyword evidence="4 8" id="KW-0472">Membrane</keyword>
<evidence type="ECO:0000256" key="3">
    <source>
        <dbReference type="ARBA" id="ARBA00022729"/>
    </source>
</evidence>
<evidence type="ECO:0000256" key="2">
    <source>
        <dbReference type="ARBA" id="ARBA00004459"/>
    </source>
</evidence>
<evidence type="ECO:0000256" key="5">
    <source>
        <dbReference type="ARBA" id="ARBA00023139"/>
    </source>
</evidence>
<evidence type="ECO:0000313" key="10">
    <source>
        <dbReference type="Proteomes" id="UP000005212"/>
    </source>
</evidence>
<dbReference type="HOGENOM" id="CLU_054711_5_0_12"/>
<keyword evidence="9" id="KW-0614">Plasmid</keyword>
<gene>
    <name evidence="9" type="ordered locus">Q7M_1485</name>
</gene>
<keyword evidence="7 8" id="KW-0449">Lipoprotein</keyword>
<dbReference type="KEGG" id="bcw:Q7M_1485"/>
<reference evidence="10" key="2">
    <citation type="submission" date="2012-03" db="EMBL/GenBank/DDBJ databases">
        <title>Complete genome sequence of Borrelia crocidurae.</title>
        <authorList>
            <person name="Elbir H."/>
            <person name="Gimenez G."/>
            <person name="Robert C."/>
            <person name="Raoult D."/>
            <person name="Drancourt M."/>
        </authorList>
    </citation>
    <scope>NUCLEOTIDE SEQUENCE [LARGE SCALE GENOMIC DNA]</scope>
    <source>
        <strain evidence="10">Achema</strain>
        <plasmid evidence="10">unnamed18</plasmid>
    </source>
</reference>
<dbReference type="AlphaFoldDB" id="I0FEN5"/>
<protein>
    <recommendedName>
        <fullName evidence="8">Variable large protein</fullName>
    </recommendedName>
</protein>
<comment type="function">
    <text evidence="1 8">The Vlp and Vsp proteins are antigenically distinct proteins, only one vlp or vsp gene is transcriptionally active at any one time. Switching between these genes is a mechanism of host immune response evasion.</text>
</comment>
<evidence type="ECO:0000256" key="6">
    <source>
        <dbReference type="ARBA" id="ARBA00023237"/>
    </source>
</evidence>
<accession>I0FEN5</accession>
<dbReference type="Proteomes" id="UP000005212">
    <property type="component" value="Plasmid unnamed18"/>
</dbReference>
<keyword evidence="3" id="KW-0732">Signal</keyword>
<evidence type="ECO:0000256" key="1">
    <source>
        <dbReference type="ARBA" id="ARBA00003932"/>
    </source>
</evidence>
<organism evidence="9 10">
    <name type="scientific">Borrelia crocidurae (strain Achema)</name>
    <dbReference type="NCBI Taxonomy" id="1155096"/>
    <lineage>
        <taxon>Bacteria</taxon>
        <taxon>Pseudomonadati</taxon>
        <taxon>Spirochaetota</taxon>
        <taxon>Spirochaetia</taxon>
        <taxon>Spirochaetales</taxon>
        <taxon>Borreliaceae</taxon>
        <taxon>Borrelia</taxon>
    </lineage>
</organism>
<name>I0FEN5_BORCA</name>
<evidence type="ECO:0000256" key="7">
    <source>
        <dbReference type="ARBA" id="ARBA00023288"/>
    </source>
</evidence>
<keyword evidence="6 8" id="KW-0998">Cell outer membrane</keyword>
<dbReference type="Pfam" id="PF00921">
    <property type="entry name" value="Lipoprotein_2"/>
    <property type="match status" value="1"/>
</dbReference>
<proteinExistence type="predicted"/>
<geneLocation type="plasmid" evidence="10">
    <name>unnamed18</name>
</geneLocation>
<feature type="non-terminal residue" evidence="9">
    <location>
        <position position="135"/>
    </location>
</feature>
<comment type="subcellular location">
    <subcellularLocation>
        <location evidence="2 8">Cell outer membrane</location>
        <topology evidence="2 8">Lipid-anchor</topology>
    </subcellularLocation>
</comment>
<evidence type="ECO:0000313" key="9">
    <source>
        <dbReference type="EMBL" id="AFI31941.1"/>
    </source>
</evidence>
<sequence length="135" mass="13696">MGLNVDSKKSDVGKYFKTVQETVQGTKDKLNKIVAEMKAEKNPNAAGVESAVKKLVSETLDKIIAGAKEASEAIGDASEPIGNIAANNAGGAAGADVEKLVKGIKGIVDIVLKGVGNVDAGNDKKASDGSTARTA</sequence>
<evidence type="ECO:0000256" key="8">
    <source>
        <dbReference type="RuleBase" id="RU363105"/>
    </source>
</evidence>
<dbReference type="GO" id="GO:0009279">
    <property type="term" value="C:cell outer membrane"/>
    <property type="evidence" value="ECO:0007669"/>
    <property type="project" value="UniProtKB-SubCell"/>
</dbReference>